<evidence type="ECO:0000313" key="2">
    <source>
        <dbReference type="EMBL" id="OQW50042.1"/>
    </source>
</evidence>
<evidence type="ECO:0000259" key="1">
    <source>
        <dbReference type="PROSITE" id="PS50925"/>
    </source>
</evidence>
<dbReference type="SUPFAM" id="SSF54975">
    <property type="entry name" value="Acylphosphatase/BLUF domain-like"/>
    <property type="match status" value="1"/>
</dbReference>
<dbReference type="GO" id="GO:0009882">
    <property type="term" value="F:blue light photoreceptor activity"/>
    <property type="evidence" value="ECO:0007669"/>
    <property type="project" value="InterPro"/>
</dbReference>
<dbReference type="SMART" id="SM01034">
    <property type="entry name" value="BLUF"/>
    <property type="match status" value="1"/>
</dbReference>
<dbReference type="InterPro" id="IPR007024">
    <property type="entry name" value="BLUF_domain"/>
</dbReference>
<dbReference type="AlphaFoldDB" id="A0A1W9HRZ1"/>
<protein>
    <recommendedName>
        <fullName evidence="1">BLUF domain-containing protein</fullName>
    </recommendedName>
</protein>
<proteinExistence type="predicted"/>
<dbReference type="EMBL" id="LWDL01000027">
    <property type="protein sequence ID" value="OQW50042.1"/>
    <property type="molecule type" value="Genomic_DNA"/>
</dbReference>
<dbReference type="Gene3D" id="3.30.70.100">
    <property type="match status" value="1"/>
</dbReference>
<dbReference type="RefSeq" id="WP_376801327.1">
    <property type="nucleotide sequence ID" value="NZ_DBNB01000021.1"/>
</dbReference>
<dbReference type="Pfam" id="PF04940">
    <property type="entry name" value="BLUF"/>
    <property type="match status" value="1"/>
</dbReference>
<dbReference type="PROSITE" id="PS50925">
    <property type="entry name" value="BLUF"/>
    <property type="match status" value="1"/>
</dbReference>
<sequence>MISTLIYSSTSCLVGDAFQFDREMEKIRHVAAQRNEEHGITGFLFYFDNRFVQILEGEFEAVTHIYSRIRHDERHKGARIIWFSEIEGRDFSKWSMECSMNFIERNHSELSVKLKFINRFISDTSQQPIMLRDLLVSVALEMQRRQDFPKPQLVPLAANRNTSR</sequence>
<dbReference type="InterPro" id="IPR036046">
    <property type="entry name" value="Acylphosphatase-like_dom_sf"/>
</dbReference>
<organism evidence="2 3">
    <name type="scientific">Candidatus Raskinella chloraquaticus</name>
    <dbReference type="NCBI Taxonomy" id="1951219"/>
    <lineage>
        <taxon>Bacteria</taxon>
        <taxon>Pseudomonadati</taxon>
        <taxon>Pseudomonadota</taxon>
        <taxon>Alphaproteobacteria</taxon>
        <taxon>Hyphomicrobiales</taxon>
        <taxon>Phreatobacteraceae</taxon>
        <taxon>Candidatus Raskinella</taxon>
    </lineage>
</organism>
<gene>
    <name evidence="2" type="ORF">A4S15_01015</name>
</gene>
<evidence type="ECO:0000313" key="3">
    <source>
        <dbReference type="Proteomes" id="UP000192872"/>
    </source>
</evidence>
<dbReference type="STRING" id="1827387.A4S15_01015"/>
<name>A0A1W9HRZ1_9HYPH</name>
<comment type="caution">
    <text evidence="2">The sequence shown here is derived from an EMBL/GenBank/DDBJ whole genome shotgun (WGS) entry which is preliminary data.</text>
</comment>
<dbReference type="GO" id="GO:0071949">
    <property type="term" value="F:FAD binding"/>
    <property type="evidence" value="ECO:0007669"/>
    <property type="project" value="InterPro"/>
</dbReference>
<accession>A0A1W9HRZ1</accession>
<dbReference type="Proteomes" id="UP000192872">
    <property type="component" value="Unassembled WGS sequence"/>
</dbReference>
<feature type="domain" description="BLUF" evidence="1">
    <location>
        <begin position="2"/>
        <end position="97"/>
    </location>
</feature>
<reference evidence="2 3" key="1">
    <citation type="journal article" date="2017" name="Water Res.">
        <title>Comammox in drinking water systems.</title>
        <authorList>
            <person name="Wang Y."/>
            <person name="Ma L."/>
            <person name="Mao Y."/>
            <person name="Jiang X."/>
            <person name="Xia Y."/>
            <person name="Yu K."/>
            <person name="Li B."/>
            <person name="Zhang T."/>
        </authorList>
    </citation>
    <scope>NUCLEOTIDE SEQUENCE [LARGE SCALE GENOMIC DNA]</scope>
    <source>
        <strain evidence="2">SG_bin8</strain>
    </source>
</reference>